<dbReference type="PANTHER" id="PTHR14614:SF130">
    <property type="entry name" value="PROTEIN-LYSINE N-METHYLTRANSFERASE EEF2KMT"/>
    <property type="match status" value="1"/>
</dbReference>
<dbReference type="InterPro" id="IPR019410">
    <property type="entry name" value="Methyltransf_16"/>
</dbReference>
<dbReference type="Gene3D" id="3.40.50.150">
    <property type="entry name" value="Vaccinia Virus protein VP39"/>
    <property type="match status" value="1"/>
</dbReference>
<accession>A0AAW0Q4T8</accession>
<evidence type="ECO:0000313" key="1">
    <source>
        <dbReference type="EMBL" id="KAK8092831.1"/>
    </source>
</evidence>
<proteinExistence type="predicted"/>
<keyword evidence="2" id="KW-1185">Reference proteome</keyword>
<dbReference type="GO" id="GO:0005737">
    <property type="term" value="C:cytoplasm"/>
    <property type="evidence" value="ECO:0007669"/>
    <property type="project" value="TreeGrafter"/>
</dbReference>
<dbReference type="AlphaFoldDB" id="A0AAW0Q4T8"/>
<dbReference type="InterPro" id="IPR029063">
    <property type="entry name" value="SAM-dependent_MTases_sf"/>
</dbReference>
<evidence type="ECO:0000313" key="2">
    <source>
        <dbReference type="Proteomes" id="UP001392437"/>
    </source>
</evidence>
<protein>
    <submittedName>
        <fullName evidence="1">Protein-lysine N-methyltransferase EFM3</fullName>
    </submittedName>
</protein>
<gene>
    <name evidence="1" type="ORF">PG999_014418</name>
</gene>
<dbReference type="Proteomes" id="UP001392437">
    <property type="component" value="Unassembled WGS sequence"/>
</dbReference>
<dbReference type="EMBL" id="JAQQWP010000012">
    <property type="protein sequence ID" value="KAK8092831.1"/>
    <property type="molecule type" value="Genomic_DNA"/>
</dbReference>
<name>A0AAW0Q4T8_9PEZI</name>
<dbReference type="SUPFAM" id="SSF53335">
    <property type="entry name" value="S-adenosyl-L-methionine-dependent methyltransferases"/>
    <property type="match status" value="1"/>
</dbReference>
<dbReference type="Pfam" id="PF10294">
    <property type="entry name" value="Methyltransf_16"/>
    <property type="match status" value="1"/>
</dbReference>
<dbReference type="PANTHER" id="PTHR14614">
    <property type="entry name" value="HEPATOCELLULAR CARCINOMA-ASSOCIATED ANTIGEN"/>
    <property type="match status" value="1"/>
</dbReference>
<reference evidence="1 2" key="1">
    <citation type="submission" date="2023-01" db="EMBL/GenBank/DDBJ databases">
        <title>Analysis of 21 Apiospora genomes using comparative genomics revels a genus with tremendous synthesis potential of carbohydrate active enzymes and secondary metabolites.</title>
        <authorList>
            <person name="Sorensen T."/>
        </authorList>
    </citation>
    <scope>NUCLEOTIDE SEQUENCE [LARGE SCALE GENOMIC DNA]</scope>
    <source>
        <strain evidence="1 2">CBS 117206</strain>
    </source>
</reference>
<dbReference type="GO" id="GO:0008757">
    <property type="term" value="F:S-adenosylmethionine-dependent methyltransferase activity"/>
    <property type="evidence" value="ECO:0007669"/>
    <property type="project" value="UniProtKB-ARBA"/>
</dbReference>
<sequence length="342" mass="37697">MDEVSVNRFCSQYLQLERDLDYPTGQLLREAHVQDALHHRLFAGDALAHPPPARYQVRVLKELVSRIEASIDDWEEHGVSDDLMAQLSELLAAPMPEELIAVQQKAYVTYSQSLLSGDSGSGASAGPYPHVTLLESRHLISAGGTTGLRTWEAALHLGQYLCTHPSLVQDKRVLELGAGTGYVSILCAKHLAPSQVIASDGSDDVVANLPENFYLNGLQDSRAISAMDLKWGHALVGTEEAEWNGGQPIDLVLGADVTYDESVIPSLVATIDDLFDMFPRVLVIITATERNRQTFDAFINVCQKRTLDIEEVKFDITPQDAQTGPFYSDKVPIRICRITRGR</sequence>
<comment type="caution">
    <text evidence="1">The sequence shown here is derived from an EMBL/GenBank/DDBJ whole genome shotgun (WGS) entry which is preliminary data.</text>
</comment>
<organism evidence="1 2">
    <name type="scientific">Apiospora kogelbergensis</name>
    <dbReference type="NCBI Taxonomy" id="1337665"/>
    <lineage>
        <taxon>Eukaryota</taxon>
        <taxon>Fungi</taxon>
        <taxon>Dikarya</taxon>
        <taxon>Ascomycota</taxon>
        <taxon>Pezizomycotina</taxon>
        <taxon>Sordariomycetes</taxon>
        <taxon>Xylariomycetidae</taxon>
        <taxon>Amphisphaeriales</taxon>
        <taxon>Apiosporaceae</taxon>
        <taxon>Apiospora</taxon>
    </lineage>
</organism>